<evidence type="ECO:0000313" key="2">
    <source>
        <dbReference type="Proteomes" id="UP000298030"/>
    </source>
</evidence>
<proteinExistence type="predicted"/>
<protein>
    <submittedName>
        <fullName evidence="1">Uncharacterized protein</fullName>
    </submittedName>
</protein>
<dbReference type="Proteomes" id="UP000298030">
    <property type="component" value="Unassembled WGS sequence"/>
</dbReference>
<accession>A0A4Y7T7X7</accession>
<organism evidence="1 2">
    <name type="scientific">Coprinellus micaceus</name>
    <name type="common">Glistening ink-cap mushroom</name>
    <name type="synonym">Coprinus micaceus</name>
    <dbReference type="NCBI Taxonomy" id="71717"/>
    <lineage>
        <taxon>Eukaryota</taxon>
        <taxon>Fungi</taxon>
        <taxon>Dikarya</taxon>
        <taxon>Basidiomycota</taxon>
        <taxon>Agaricomycotina</taxon>
        <taxon>Agaricomycetes</taxon>
        <taxon>Agaricomycetidae</taxon>
        <taxon>Agaricales</taxon>
        <taxon>Agaricineae</taxon>
        <taxon>Psathyrellaceae</taxon>
        <taxon>Coprinellus</taxon>
    </lineage>
</organism>
<evidence type="ECO:0000313" key="1">
    <source>
        <dbReference type="EMBL" id="TEB30210.1"/>
    </source>
</evidence>
<dbReference type="EMBL" id="QPFP01000024">
    <property type="protein sequence ID" value="TEB30210.1"/>
    <property type="molecule type" value="Genomic_DNA"/>
</dbReference>
<name>A0A4Y7T7X7_COPMI</name>
<gene>
    <name evidence="1" type="ORF">FA13DRAFT_576348</name>
</gene>
<sequence length="153" mass="17052">MSISRATFIHITSVLIRFSREHRPGQPLFCHFTHNITTCPSHRTLSHGIQTSSCSPSLYAVQNTRKTLSHQCPVASYPPLCLYDSSKLNLPNVYHHTTPVSGYSLIHICSQVPSFATLALKWGHVARRLATCQSHGPNYPLFPHISNPQALPI</sequence>
<keyword evidence="2" id="KW-1185">Reference proteome</keyword>
<comment type="caution">
    <text evidence="1">The sequence shown here is derived from an EMBL/GenBank/DDBJ whole genome shotgun (WGS) entry which is preliminary data.</text>
</comment>
<dbReference type="AlphaFoldDB" id="A0A4Y7T7X7"/>
<reference evidence="1 2" key="1">
    <citation type="journal article" date="2019" name="Nat. Ecol. Evol.">
        <title>Megaphylogeny resolves global patterns of mushroom evolution.</title>
        <authorList>
            <person name="Varga T."/>
            <person name="Krizsan K."/>
            <person name="Foldi C."/>
            <person name="Dima B."/>
            <person name="Sanchez-Garcia M."/>
            <person name="Sanchez-Ramirez S."/>
            <person name="Szollosi G.J."/>
            <person name="Szarkandi J.G."/>
            <person name="Papp V."/>
            <person name="Albert L."/>
            <person name="Andreopoulos W."/>
            <person name="Angelini C."/>
            <person name="Antonin V."/>
            <person name="Barry K.W."/>
            <person name="Bougher N.L."/>
            <person name="Buchanan P."/>
            <person name="Buyck B."/>
            <person name="Bense V."/>
            <person name="Catcheside P."/>
            <person name="Chovatia M."/>
            <person name="Cooper J."/>
            <person name="Damon W."/>
            <person name="Desjardin D."/>
            <person name="Finy P."/>
            <person name="Geml J."/>
            <person name="Haridas S."/>
            <person name="Hughes K."/>
            <person name="Justo A."/>
            <person name="Karasinski D."/>
            <person name="Kautmanova I."/>
            <person name="Kiss B."/>
            <person name="Kocsube S."/>
            <person name="Kotiranta H."/>
            <person name="LaButti K.M."/>
            <person name="Lechner B.E."/>
            <person name="Liimatainen K."/>
            <person name="Lipzen A."/>
            <person name="Lukacs Z."/>
            <person name="Mihaltcheva S."/>
            <person name="Morgado L.N."/>
            <person name="Niskanen T."/>
            <person name="Noordeloos M.E."/>
            <person name="Ohm R.A."/>
            <person name="Ortiz-Santana B."/>
            <person name="Ovrebo C."/>
            <person name="Racz N."/>
            <person name="Riley R."/>
            <person name="Savchenko A."/>
            <person name="Shiryaev A."/>
            <person name="Soop K."/>
            <person name="Spirin V."/>
            <person name="Szebenyi C."/>
            <person name="Tomsovsky M."/>
            <person name="Tulloss R.E."/>
            <person name="Uehling J."/>
            <person name="Grigoriev I.V."/>
            <person name="Vagvolgyi C."/>
            <person name="Papp T."/>
            <person name="Martin F.M."/>
            <person name="Miettinen O."/>
            <person name="Hibbett D.S."/>
            <person name="Nagy L.G."/>
        </authorList>
    </citation>
    <scope>NUCLEOTIDE SEQUENCE [LARGE SCALE GENOMIC DNA]</scope>
    <source>
        <strain evidence="1 2">FP101781</strain>
    </source>
</reference>